<gene>
    <name evidence="2" type="ORF">GJ744_006785</name>
</gene>
<protein>
    <submittedName>
        <fullName evidence="2">Uncharacterized protein</fullName>
    </submittedName>
</protein>
<dbReference type="EMBL" id="JAACFV010000031">
    <property type="protein sequence ID" value="KAF7510289.1"/>
    <property type="molecule type" value="Genomic_DNA"/>
</dbReference>
<dbReference type="Proteomes" id="UP000606974">
    <property type="component" value="Unassembled WGS sequence"/>
</dbReference>
<reference evidence="2" key="1">
    <citation type="submission" date="2020-02" db="EMBL/GenBank/DDBJ databases">
        <authorList>
            <person name="Palmer J.M."/>
        </authorList>
    </citation>
    <scope>NUCLEOTIDE SEQUENCE</scope>
    <source>
        <strain evidence="2">EPUS1.4</strain>
        <tissue evidence="2">Thallus</tissue>
    </source>
</reference>
<comment type="caution">
    <text evidence="2">The sequence shown here is derived from an EMBL/GenBank/DDBJ whole genome shotgun (WGS) entry which is preliminary data.</text>
</comment>
<organism evidence="2 3">
    <name type="scientific">Endocarpon pusillum</name>
    <dbReference type="NCBI Taxonomy" id="364733"/>
    <lineage>
        <taxon>Eukaryota</taxon>
        <taxon>Fungi</taxon>
        <taxon>Dikarya</taxon>
        <taxon>Ascomycota</taxon>
        <taxon>Pezizomycotina</taxon>
        <taxon>Eurotiomycetes</taxon>
        <taxon>Chaetothyriomycetidae</taxon>
        <taxon>Verrucariales</taxon>
        <taxon>Verrucariaceae</taxon>
        <taxon>Endocarpon</taxon>
    </lineage>
</organism>
<sequence length="108" mass="12064">MAYYQYHGAHRPGTMHTYTHHGPVAHVTNRTNQMLNSSIVIGILNQSRMAKQAPNHAHLNIEFRGGHEAPELVVTRSGGMGPPRQQHFGPPPPHRGGWHPHQSGYGRR</sequence>
<evidence type="ECO:0000313" key="3">
    <source>
        <dbReference type="Proteomes" id="UP000606974"/>
    </source>
</evidence>
<accession>A0A8H7AMU5</accession>
<dbReference type="AlphaFoldDB" id="A0A8H7AMU5"/>
<feature type="region of interest" description="Disordered" evidence="1">
    <location>
        <begin position="73"/>
        <end position="108"/>
    </location>
</feature>
<keyword evidence="3" id="KW-1185">Reference proteome</keyword>
<evidence type="ECO:0000256" key="1">
    <source>
        <dbReference type="SAM" id="MobiDB-lite"/>
    </source>
</evidence>
<name>A0A8H7AMU5_9EURO</name>
<evidence type="ECO:0000313" key="2">
    <source>
        <dbReference type="EMBL" id="KAF7510289.1"/>
    </source>
</evidence>
<proteinExistence type="predicted"/>
<dbReference type="OrthoDB" id="10612738at2759"/>